<dbReference type="EMBL" id="CADEBC010000540">
    <property type="protein sequence ID" value="CAB3250189.1"/>
    <property type="molecule type" value="Genomic_DNA"/>
</dbReference>
<dbReference type="OrthoDB" id="360689at2759"/>
<organism evidence="4 5">
    <name type="scientific">Arctia plantaginis</name>
    <name type="common">Wood tiger moth</name>
    <name type="synonym">Phalaena plantaginis</name>
    <dbReference type="NCBI Taxonomy" id="874455"/>
    <lineage>
        <taxon>Eukaryota</taxon>
        <taxon>Metazoa</taxon>
        <taxon>Ecdysozoa</taxon>
        <taxon>Arthropoda</taxon>
        <taxon>Hexapoda</taxon>
        <taxon>Insecta</taxon>
        <taxon>Pterygota</taxon>
        <taxon>Neoptera</taxon>
        <taxon>Endopterygota</taxon>
        <taxon>Lepidoptera</taxon>
        <taxon>Glossata</taxon>
        <taxon>Ditrysia</taxon>
        <taxon>Noctuoidea</taxon>
        <taxon>Erebidae</taxon>
        <taxon>Arctiinae</taxon>
        <taxon>Arctia</taxon>
    </lineage>
</organism>
<dbReference type="SUPFAM" id="SSF160369">
    <property type="entry name" value="Ribosomal protein L10-like"/>
    <property type="match status" value="1"/>
</dbReference>
<gene>
    <name evidence="4" type="ORF">APLA_LOCUS12586</name>
</gene>
<dbReference type="PANTHER" id="PTHR11560">
    <property type="entry name" value="39S RIBOSOMAL PROTEIN L10, MITOCHONDRIAL"/>
    <property type="match status" value="1"/>
</dbReference>
<sequence length="287" mass="33048">MSFLLRFANCSKEQYRPHWQALLNRTLRIQNMSIANKVLLPIQSPLLIAKRFRGKINIQKPKKPHFERQLLIDFSKPIYGIPKYKMPDALLCDRGEKTRRKNIDNPFERILANECLNWFNTSKMVVFVHLNSISMEDKTPIFATLAKNNMHLRRYGKKIVSMATKGTRYEAVNHLFTSHQEIIFGQPENAAKMFQILKKTPQMVIMAGIIQDRLMSKNELLEFSQMANIDAARSQLCAVLDSAGSCLVRQLNQSQHTFVGYLEKHVELQNNASKESQKSPSEPESSP</sequence>
<dbReference type="InterPro" id="IPR043141">
    <property type="entry name" value="Ribosomal_uL10-like_sf"/>
</dbReference>
<protein>
    <recommendedName>
        <fullName evidence="2">Large ribosomal subunit protein uL10m</fullName>
    </recommendedName>
    <alternativeName>
        <fullName evidence="3">39S ribosomal protein L10, mitochondrial</fullName>
    </alternativeName>
</protein>
<evidence type="ECO:0000256" key="3">
    <source>
        <dbReference type="ARBA" id="ARBA00035716"/>
    </source>
</evidence>
<keyword evidence="5" id="KW-1185">Reference proteome</keyword>
<evidence type="ECO:0000256" key="1">
    <source>
        <dbReference type="ARBA" id="ARBA00008889"/>
    </source>
</evidence>
<proteinExistence type="inferred from homology"/>
<name>A0A8S1AV22_ARCPL</name>
<dbReference type="Proteomes" id="UP000494106">
    <property type="component" value="Unassembled WGS sequence"/>
</dbReference>
<evidence type="ECO:0000256" key="2">
    <source>
        <dbReference type="ARBA" id="ARBA00035707"/>
    </source>
</evidence>
<dbReference type="InterPro" id="IPR047865">
    <property type="entry name" value="Ribosomal_uL10_bac_type"/>
</dbReference>
<comment type="caution">
    <text evidence="4">The sequence shown here is derived from an EMBL/GenBank/DDBJ whole genome shotgun (WGS) entry which is preliminary data.</text>
</comment>
<accession>A0A8S1AV22</accession>
<reference evidence="4 5" key="1">
    <citation type="submission" date="2020-04" db="EMBL/GenBank/DDBJ databases">
        <authorList>
            <person name="Wallbank WR R."/>
            <person name="Pardo Diaz C."/>
            <person name="Kozak K."/>
            <person name="Martin S."/>
            <person name="Jiggins C."/>
            <person name="Moest M."/>
            <person name="Warren A I."/>
            <person name="Byers J.R.P. K."/>
            <person name="Montejo-Kovacevich G."/>
            <person name="Yen C E."/>
        </authorList>
    </citation>
    <scope>NUCLEOTIDE SEQUENCE [LARGE SCALE GENOMIC DNA]</scope>
</reference>
<comment type="similarity">
    <text evidence="1">Belongs to the universal ribosomal protein uL10 family.</text>
</comment>
<evidence type="ECO:0000313" key="5">
    <source>
        <dbReference type="Proteomes" id="UP000494106"/>
    </source>
</evidence>
<evidence type="ECO:0000313" key="4">
    <source>
        <dbReference type="EMBL" id="CAB3250189.1"/>
    </source>
</evidence>
<dbReference type="AlphaFoldDB" id="A0A8S1AV22"/>
<dbReference type="Gene3D" id="3.30.70.1730">
    <property type="match status" value="1"/>
</dbReference>